<feature type="transmembrane region" description="Helical" evidence="1">
    <location>
        <begin position="211"/>
        <end position="229"/>
    </location>
</feature>
<dbReference type="Gene3D" id="3.90.1720.10">
    <property type="entry name" value="endopeptidase domain like (from Nostoc punctiforme)"/>
    <property type="match status" value="1"/>
</dbReference>
<dbReference type="PANTHER" id="PTHR46137:SF3">
    <property type="entry name" value="OS05G0310600 PROTEIN"/>
    <property type="match status" value="1"/>
</dbReference>
<dbReference type="PANTHER" id="PTHR46137">
    <property type="entry name" value="OS05G0310600 PROTEIN"/>
    <property type="match status" value="1"/>
</dbReference>
<evidence type="ECO:0000259" key="2">
    <source>
        <dbReference type="PROSITE" id="PS51934"/>
    </source>
</evidence>
<proteinExistence type="predicted"/>
<keyword evidence="4" id="KW-1185">Reference proteome</keyword>
<protein>
    <recommendedName>
        <fullName evidence="2">LRAT domain-containing protein</fullName>
    </recommendedName>
</protein>
<dbReference type="AlphaFoldDB" id="A0A9D4ZLZ6"/>
<dbReference type="PROSITE" id="PS51934">
    <property type="entry name" value="LRAT"/>
    <property type="match status" value="1"/>
</dbReference>
<dbReference type="EMBL" id="JABFUD020000006">
    <property type="protein sequence ID" value="KAI5078712.1"/>
    <property type="molecule type" value="Genomic_DNA"/>
</dbReference>
<dbReference type="Proteomes" id="UP000886520">
    <property type="component" value="Chromosome 6"/>
</dbReference>
<dbReference type="InterPro" id="IPR007053">
    <property type="entry name" value="LRAT_dom"/>
</dbReference>
<dbReference type="OrthoDB" id="1422400at2759"/>
<keyword evidence="1" id="KW-0472">Membrane</keyword>
<name>A0A9D4ZLZ6_ADICA</name>
<keyword evidence="1" id="KW-0812">Transmembrane</keyword>
<feature type="domain" description="LRAT" evidence="2">
    <location>
        <begin position="36"/>
        <end position="186"/>
    </location>
</feature>
<sequence length="263" mass="28690">MARAYSGTRDQLLQPVTRVLSNLVTPAQLLPGDHIYSWRRAYSYAHHGIYIGNGKVIHFTRAEGQQLTGTVLDKIASIDASVPCHVDTPCEECGEKLGNKGVVCTCMICFLQEGYLYRYDYGKSTIKFLLNVRGGTCTLALSDPCEEVLHRANYLLRNGFQCYNLFNSNCEDFAVYCKTGLFVVRGTAVGASGQATTLMGAPFAMVMASPIYIVGPLGMAVMTISMYCLSRYVADVKNRPGASKIAVEDLVRKLALVVAPQGS</sequence>
<comment type="caution">
    <text evidence="3">The sequence shown here is derived from an EMBL/GenBank/DDBJ whole genome shotgun (WGS) entry which is preliminary data.</text>
</comment>
<evidence type="ECO:0000256" key="1">
    <source>
        <dbReference type="SAM" id="Phobius"/>
    </source>
</evidence>
<evidence type="ECO:0000313" key="4">
    <source>
        <dbReference type="Proteomes" id="UP000886520"/>
    </source>
</evidence>
<keyword evidence="1" id="KW-1133">Transmembrane helix</keyword>
<organism evidence="3 4">
    <name type="scientific">Adiantum capillus-veneris</name>
    <name type="common">Maidenhair fern</name>
    <dbReference type="NCBI Taxonomy" id="13818"/>
    <lineage>
        <taxon>Eukaryota</taxon>
        <taxon>Viridiplantae</taxon>
        <taxon>Streptophyta</taxon>
        <taxon>Embryophyta</taxon>
        <taxon>Tracheophyta</taxon>
        <taxon>Polypodiopsida</taxon>
        <taxon>Polypodiidae</taxon>
        <taxon>Polypodiales</taxon>
        <taxon>Pteridineae</taxon>
        <taxon>Pteridaceae</taxon>
        <taxon>Vittarioideae</taxon>
        <taxon>Adiantum</taxon>
    </lineage>
</organism>
<gene>
    <name evidence="3" type="ORF">GOP47_0006383</name>
</gene>
<reference evidence="3" key="1">
    <citation type="submission" date="2021-01" db="EMBL/GenBank/DDBJ databases">
        <title>Adiantum capillus-veneris genome.</title>
        <authorList>
            <person name="Fang Y."/>
            <person name="Liao Q."/>
        </authorList>
    </citation>
    <scope>NUCLEOTIDE SEQUENCE</scope>
    <source>
        <strain evidence="3">H3</strain>
        <tissue evidence="3">Leaf</tissue>
    </source>
</reference>
<accession>A0A9D4ZLZ6</accession>
<evidence type="ECO:0000313" key="3">
    <source>
        <dbReference type="EMBL" id="KAI5078712.1"/>
    </source>
</evidence>
<dbReference type="Pfam" id="PF04970">
    <property type="entry name" value="LRAT"/>
    <property type="match status" value="1"/>
</dbReference>